<dbReference type="AlphaFoldDB" id="A0AAU8N3M0"/>
<evidence type="ECO:0000313" key="1">
    <source>
        <dbReference type="EMBL" id="XCP92860.1"/>
    </source>
</evidence>
<reference evidence="1" key="1">
    <citation type="submission" date="2024-05" db="EMBL/GenBank/DDBJ databases">
        <title>Draft genome assemblies of 36 bacteria isolated from hibernating arctic ground squirrels.</title>
        <authorList>
            <person name="McKee H."/>
            <person name="Mullen L."/>
            <person name="Drown D.M."/>
            <person name="Duddleston K.N."/>
        </authorList>
    </citation>
    <scope>NUCLEOTIDE SEQUENCE</scope>
    <source>
        <strain evidence="1">AN1007</strain>
    </source>
</reference>
<proteinExistence type="predicted"/>
<name>A0AAU8N3M0_9BACL</name>
<accession>A0AAU8N3M0</accession>
<organism evidence="1">
    <name type="scientific">Paenibacillus sp. AN1007</name>
    <dbReference type="NCBI Taxonomy" id="3151385"/>
    <lineage>
        <taxon>Bacteria</taxon>
        <taxon>Bacillati</taxon>
        <taxon>Bacillota</taxon>
        <taxon>Bacilli</taxon>
        <taxon>Bacillales</taxon>
        <taxon>Paenibacillaceae</taxon>
        <taxon>Paenibacillus</taxon>
    </lineage>
</organism>
<sequence length="44" mass="5217">MKRKTNLLQQYTVWFMEDRLPSVCLKLPNYSNPLGLPNELLNTH</sequence>
<gene>
    <name evidence="1" type="ORF">ABXS70_16585</name>
</gene>
<dbReference type="RefSeq" id="WP_366289268.1">
    <property type="nucleotide sequence ID" value="NZ_CP159992.1"/>
</dbReference>
<dbReference type="EMBL" id="CP159992">
    <property type="protein sequence ID" value="XCP92860.1"/>
    <property type="molecule type" value="Genomic_DNA"/>
</dbReference>
<protein>
    <submittedName>
        <fullName evidence="1">Uncharacterized protein</fullName>
    </submittedName>
</protein>